<dbReference type="Proteomes" id="UP001217417">
    <property type="component" value="Unassembled WGS sequence"/>
</dbReference>
<organism evidence="3 4">
    <name type="scientific">Lipomyces tetrasporus</name>
    <dbReference type="NCBI Taxonomy" id="54092"/>
    <lineage>
        <taxon>Eukaryota</taxon>
        <taxon>Fungi</taxon>
        <taxon>Dikarya</taxon>
        <taxon>Ascomycota</taxon>
        <taxon>Saccharomycotina</taxon>
        <taxon>Lipomycetes</taxon>
        <taxon>Lipomycetales</taxon>
        <taxon>Lipomycetaceae</taxon>
        <taxon>Lipomyces</taxon>
    </lineage>
</organism>
<comment type="caution">
    <text evidence="3">The sequence shown here is derived from an EMBL/GenBank/DDBJ whole genome shotgun (WGS) entry which is preliminary data.</text>
</comment>
<feature type="region of interest" description="Disordered" evidence="2">
    <location>
        <begin position="90"/>
        <end position="173"/>
    </location>
</feature>
<feature type="compositionally biased region" description="Low complexity" evidence="2">
    <location>
        <begin position="108"/>
        <end position="123"/>
    </location>
</feature>
<evidence type="ECO:0000313" key="3">
    <source>
        <dbReference type="EMBL" id="KAJ8098924.1"/>
    </source>
</evidence>
<dbReference type="InterPro" id="IPR036529">
    <property type="entry name" value="KIX_dom_sf"/>
</dbReference>
<evidence type="ECO:0000256" key="1">
    <source>
        <dbReference type="ARBA" id="ARBA00023242"/>
    </source>
</evidence>
<name>A0AAD7QPD5_9ASCO</name>
<evidence type="ECO:0000313" key="4">
    <source>
        <dbReference type="Proteomes" id="UP001217417"/>
    </source>
</evidence>
<sequence>MLLVEPPPGVCQFCASLILHCSVESLKKIPIGGPPERIVKYAQQIENNAFETAQSRKEEYFAIMRERMEYVRNTVDHRRRNAALNNGQVQVPQGQAPQHPPQPPQPSDQPILPQQQAQFVPQQRPEDMSNTVHMNQQPHQSNPLSQFQQQESQEQPPQAPGPWSVPNVSGDQPQYNAAYQNALRQLMSQQQQQHQQQQNQQGRNMPLTMQEQGQSGILSQATPTLQQNHQNPRNAAILSAMQQHQAAILSMMQQQQALLQAHGQQGNVPTQQQQQSNQQLVQQLSQRFAQNGGPSPAELQAVLQLLKQQ</sequence>
<dbReference type="RefSeq" id="XP_056042374.1">
    <property type="nucleotide sequence ID" value="XM_056190777.1"/>
</dbReference>
<dbReference type="Gene3D" id="1.10.246.20">
    <property type="entry name" value="Coactivator CBP, KIX domain"/>
    <property type="match status" value="1"/>
</dbReference>
<keyword evidence="4" id="KW-1185">Reference proteome</keyword>
<proteinExistence type="predicted"/>
<dbReference type="GO" id="GO:0006355">
    <property type="term" value="P:regulation of DNA-templated transcription"/>
    <property type="evidence" value="ECO:0007669"/>
    <property type="project" value="InterPro"/>
</dbReference>
<dbReference type="GO" id="GO:0003712">
    <property type="term" value="F:transcription coregulator activity"/>
    <property type="evidence" value="ECO:0007669"/>
    <property type="project" value="InterPro"/>
</dbReference>
<reference evidence="3" key="1">
    <citation type="submission" date="2023-03" db="EMBL/GenBank/DDBJ databases">
        <title>Near-Complete genome sequence of Lipomyces tetrasporous NRRL Y-64009, an oleaginous yeast capable of growing on lignocellulosic hydrolysates.</title>
        <authorList>
            <consortium name="Lawrence Berkeley National Laboratory"/>
            <person name="Jagtap S.S."/>
            <person name="Liu J.-J."/>
            <person name="Walukiewicz H.E."/>
            <person name="Pangilinan J."/>
            <person name="Lipzen A."/>
            <person name="Ahrendt S."/>
            <person name="Koriabine M."/>
            <person name="Cobaugh K."/>
            <person name="Salamov A."/>
            <person name="Yoshinaga Y."/>
            <person name="Ng V."/>
            <person name="Daum C."/>
            <person name="Grigoriev I.V."/>
            <person name="Slininger P.J."/>
            <person name="Dien B.S."/>
            <person name="Jin Y.-S."/>
            <person name="Rao C.V."/>
        </authorList>
    </citation>
    <scope>NUCLEOTIDE SEQUENCE</scope>
    <source>
        <strain evidence="3">NRRL Y-64009</strain>
    </source>
</reference>
<dbReference type="GeneID" id="80885943"/>
<dbReference type="AlphaFoldDB" id="A0AAD7QPD5"/>
<keyword evidence="1" id="KW-0539">Nucleus</keyword>
<feature type="compositionally biased region" description="Polar residues" evidence="2">
    <location>
        <begin position="128"/>
        <end position="144"/>
    </location>
</feature>
<evidence type="ECO:0000256" key="2">
    <source>
        <dbReference type="SAM" id="MobiDB-lite"/>
    </source>
</evidence>
<gene>
    <name evidence="3" type="ORF">POJ06DRAFT_302787</name>
</gene>
<feature type="compositionally biased region" description="Pro residues" evidence="2">
    <location>
        <begin position="98"/>
        <end position="107"/>
    </location>
</feature>
<feature type="compositionally biased region" description="Low complexity" evidence="2">
    <location>
        <begin position="145"/>
        <end position="156"/>
    </location>
</feature>
<accession>A0AAD7QPD5</accession>
<dbReference type="EMBL" id="JARPMG010000008">
    <property type="protein sequence ID" value="KAJ8098924.1"/>
    <property type="molecule type" value="Genomic_DNA"/>
</dbReference>
<protein>
    <submittedName>
        <fullName evidence="3">Uncharacterized protein</fullName>
    </submittedName>
</protein>